<protein>
    <recommendedName>
        <fullName evidence="6">MmgE/PrpD family protein</fullName>
    </recommendedName>
</protein>
<dbReference type="Gene3D" id="1.10.4100.10">
    <property type="entry name" value="2-methylcitrate dehydratase PrpD"/>
    <property type="match status" value="1"/>
</dbReference>
<accession>A0ABQ4NBE7</accession>
<dbReference type="SUPFAM" id="SSF103378">
    <property type="entry name" value="2-methylcitrate dehydratase PrpD"/>
    <property type="match status" value="1"/>
</dbReference>
<dbReference type="InterPro" id="IPR042188">
    <property type="entry name" value="MmgE/PrpD_sf_2"/>
</dbReference>
<evidence type="ECO:0000259" key="2">
    <source>
        <dbReference type="Pfam" id="PF03972"/>
    </source>
</evidence>
<sequence length="442" mass="47996">MGRDTVTLSFVEKLWNTPFSRASMEKAKYGLMDYIASSYAGKDDTGVAKLVRMARLEGGHPLAPVLFHSMDVSPSQSALINGFMGHALDYDDVHSQVRGHPSTVILPALLAVCDAGTTGRRFLEAYIIGVEAMARIAQALTNEHYERGFHNTGTTGVLAATLAGAYLKTYSVEKACLALGFATTQASGLRVHFGTETKPLHAGLAASSAVRALLLADADVQANKASLDGEIGFFAVFGQGIERARELLLQESGPAWRIETPGLWFKLYPFCSGAYYGVHAAEKIGPIPLERIAGIEIIFPHRSDAALVHRNPSNGEEGRFSIEYITALILSGRGLRPDDFQRVPIGEEIRAYMEKMKRINVFDVPAVRRYTQITVKLTDGNTISETGDCPKGSPGNPVTEQELISKFAGIVKSEHASVVLDRILKLDETENVQAFAKQLGEL</sequence>
<name>A0ABQ4NBE7_9BACL</name>
<evidence type="ECO:0000313" key="5">
    <source>
        <dbReference type="Proteomes" id="UP000680304"/>
    </source>
</evidence>
<reference evidence="4 5" key="1">
    <citation type="submission" date="2021-04" db="EMBL/GenBank/DDBJ databases">
        <title>Draft genome sequence of Paenibacillus cisolokensis, LC2-13A.</title>
        <authorList>
            <person name="Uke A."/>
            <person name="Chhe C."/>
            <person name="Baramee S."/>
            <person name="Kosugi A."/>
        </authorList>
    </citation>
    <scope>NUCLEOTIDE SEQUENCE [LARGE SCALE GENOMIC DNA]</scope>
    <source>
        <strain evidence="4 5">LC2-13A</strain>
    </source>
</reference>
<comment type="similarity">
    <text evidence="1">Belongs to the PrpD family.</text>
</comment>
<keyword evidence="5" id="KW-1185">Reference proteome</keyword>
<evidence type="ECO:0008006" key="6">
    <source>
        <dbReference type="Google" id="ProtNLM"/>
    </source>
</evidence>
<dbReference type="InterPro" id="IPR042183">
    <property type="entry name" value="MmgE/PrpD_sf_1"/>
</dbReference>
<feature type="domain" description="MmgE/PrpD N-terminal" evidence="2">
    <location>
        <begin position="10"/>
        <end position="240"/>
    </location>
</feature>
<evidence type="ECO:0000259" key="3">
    <source>
        <dbReference type="Pfam" id="PF19305"/>
    </source>
</evidence>
<dbReference type="Pfam" id="PF03972">
    <property type="entry name" value="MmgE_PrpD_N"/>
    <property type="match status" value="1"/>
</dbReference>
<dbReference type="InterPro" id="IPR045337">
    <property type="entry name" value="MmgE_PrpD_C"/>
</dbReference>
<dbReference type="Gene3D" id="3.30.1330.120">
    <property type="entry name" value="2-methylcitrate dehydratase PrpD"/>
    <property type="match status" value="1"/>
</dbReference>
<comment type="caution">
    <text evidence="4">The sequence shown here is derived from an EMBL/GenBank/DDBJ whole genome shotgun (WGS) entry which is preliminary data.</text>
</comment>
<evidence type="ECO:0000313" key="4">
    <source>
        <dbReference type="EMBL" id="GIQ65254.1"/>
    </source>
</evidence>
<gene>
    <name evidence="4" type="primary">yxeQ</name>
    <name evidence="4" type="ORF">PACILC2_38220</name>
</gene>
<evidence type="ECO:0000256" key="1">
    <source>
        <dbReference type="ARBA" id="ARBA00006174"/>
    </source>
</evidence>
<dbReference type="PANTHER" id="PTHR16943">
    <property type="entry name" value="2-METHYLCITRATE DEHYDRATASE-RELATED"/>
    <property type="match status" value="1"/>
</dbReference>
<dbReference type="EMBL" id="BOVJ01000125">
    <property type="protein sequence ID" value="GIQ65254.1"/>
    <property type="molecule type" value="Genomic_DNA"/>
</dbReference>
<dbReference type="Proteomes" id="UP000680304">
    <property type="component" value="Unassembled WGS sequence"/>
</dbReference>
<dbReference type="InterPro" id="IPR005656">
    <property type="entry name" value="MmgE_PrpD"/>
</dbReference>
<dbReference type="InterPro" id="IPR036148">
    <property type="entry name" value="MmgE/PrpD_sf"/>
</dbReference>
<proteinExistence type="inferred from homology"/>
<dbReference type="InterPro" id="IPR045336">
    <property type="entry name" value="MmgE_PrpD_N"/>
</dbReference>
<dbReference type="RefSeq" id="WP_213529739.1">
    <property type="nucleotide sequence ID" value="NZ_BOVJ01000125.1"/>
</dbReference>
<dbReference type="Pfam" id="PF19305">
    <property type="entry name" value="MmgE_PrpD_C"/>
    <property type="match status" value="1"/>
</dbReference>
<feature type="domain" description="MmgE/PrpD C-terminal" evidence="3">
    <location>
        <begin position="273"/>
        <end position="412"/>
    </location>
</feature>
<organism evidence="4 5">
    <name type="scientific">Paenibacillus cisolokensis</name>
    <dbReference type="NCBI Taxonomy" id="1658519"/>
    <lineage>
        <taxon>Bacteria</taxon>
        <taxon>Bacillati</taxon>
        <taxon>Bacillota</taxon>
        <taxon>Bacilli</taxon>
        <taxon>Bacillales</taxon>
        <taxon>Paenibacillaceae</taxon>
        <taxon>Paenibacillus</taxon>
    </lineage>
</organism>
<dbReference type="PANTHER" id="PTHR16943:SF8">
    <property type="entry name" value="2-METHYLCITRATE DEHYDRATASE"/>
    <property type="match status" value="1"/>
</dbReference>